<evidence type="ECO:0000256" key="21">
    <source>
        <dbReference type="SAM" id="MobiDB-lite"/>
    </source>
</evidence>
<organism evidence="25 26">
    <name type="scientific">Dendroctonus ponderosae</name>
    <name type="common">Mountain pine beetle</name>
    <dbReference type="NCBI Taxonomy" id="77166"/>
    <lineage>
        <taxon>Eukaryota</taxon>
        <taxon>Metazoa</taxon>
        <taxon>Ecdysozoa</taxon>
        <taxon>Arthropoda</taxon>
        <taxon>Hexapoda</taxon>
        <taxon>Insecta</taxon>
        <taxon>Pterygota</taxon>
        <taxon>Neoptera</taxon>
        <taxon>Endopterygota</taxon>
        <taxon>Coleoptera</taxon>
        <taxon>Polyphaga</taxon>
        <taxon>Cucujiformia</taxon>
        <taxon>Curculionidae</taxon>
        <taxon>Scolytinae</taxon>
        <taxon>Dendroctonus</taxon>
    </lineage>
</organism>
<dbReference type="SUPFAM" id="SSF90123">
    <property type="entry name" value="ABC transporter transmembrane region"/>
    <property type="match status" value="2"/>
</dbReference>
<dbReference type="InterPro" id="IPR011527">
    <property type="entry name" value="ABC1_TM_dom"/>
</dbReference>
<dbReference type="SUPFAM" id="SSF88697">
    <property type="entry name" value="PUA domain-like"/>
    <property type="match status" value="1"/>
</dbReference>
<feature type="domain" description="ABC transmembrane type-1" evidence="24">
    <location>
        <begin position="716"/>
        <end position="1000"/>
    </location>
</feature>
<dbReference type="GO" id="GO:0005743">
    <property type="term" value="C:mitochondrial inner membrane"/>
    <property type="evidence" value="ECO:0007669"/>
    <property type="project" value="TreeGrafter"/>
</dbReference>
<dbReference type="GO" id="GO:0003723">
    <property type="term" value="F:RNA binding"/>
    <property type="evidence" value="ECO:0007669"/>
    <property type="project" value="UniProtKB-KW"/>
</dbReference>
<dbReference type="Pfam" id="PF00664">
    <property type="entry name" value="ABC_membrane"/>
    <property type="match status" value="2"/>
</dbReference>
<dbReference type="InterPro" id="IPR003439">
    <property type="entry name" value="ABC_transporter-like_ATP-bd"/>
</dbReference>
<evidence type="ECO:0000256" key="15">
    <source>
        <dbReference type="ARBA" id="ARBA00022967"/>
    </source>
</evidence>
<feature type="domain" description="ABC transmembrane type-1" evidence="24">
    <location>
        <begin position="58"/>
        <end position="349"/>
    </location>
</feature>
<dbReference type="OrthoDB" id="27490at2759"/>
<comment type="catalytic activity">
    <reaction evidence="20">
        <text>ATP + H2O + xenobioticSide 1 = ADP + phosphate + xenobioticSide 2.</text>
        <dbReference type="EC" id="7.6.2.2"/>
    </reaction>
</comment>
<keyword evidence="12" id="KW-0547">Nucleotide-binding</keyword>
<reference evidence="25 26" key="1">
    <citation type="journal article" date="2013" name="Genome Biol.">
        <title>Draft genome of the mountain pine beetle, Dendroctonus ponderosae Hopkins, a major forest pest.</title>
        <authorList>
            <person name="Keeling C.I."/>
            <person name="Yuen M.M."/>
            <person name="Liao N.Y."/>
            <person name="Docking T.R."/>
            <person name="Chan S.K."/>
            <person name="Taylor G.A."/>
            <person name="Palmquist D.L."/>
            <person name="Jackman S.D."/>
            <person name="Nguyen A."/>
            <person name="Li M."/>
            <person name="Henderson H."/>
            <person name="Janes J.K."/>
            <person name="Zhao Y."/>
            <person name="Pandoh P."/>
            <person name="Moore R."/>
            <person name="Sperling F.A."/>
            <person name="Huber D.P."/>
            <person name="Birol I."/>
            <person name="Jones S.J."/>
            <person name="Bohlmann J."/>
        </authorList>
    </citation>
    <scope>NUCLEOTIDE SEQUENCE</scope>
</reference>
<dbReference type="InterPro" id="IPR017871">
    <property type="entry name" value="ABC_transporter-like_CS"/>
</dbReference>
<dbReference type="GO" id="GO:0016887">
    <property type="term" value="F:ATP hydrolysis activity"/>
    <property type="evidence" value="ECO:0007669"/>
    <property type="project" value="InterPro"/>
</dbReference>
<dbReference type="Gene3D" id="2.30.130.10">
    <property type="entry name" value="PUA domain"/>
    <property type="match status" value="1"/>
</dbReference>
<feature type="transmembrane region" description="Helical" evidence="22">
    <location>
        <begin position="287"/>
        <end position="308"/>
    </location>
</feature>
<comment type="similarity">
    <text evidence="4">Belongs to the ABC transporter superfamily. ABCB family. Multidrug resistance exporter (TC 3.A.1.201) subfamily.</text>
</comment>
<dbReference type="Gene3D" id="3.40.50.300">
    <property type="entry name" value="P-loop containing nucleotide triphosphate hydrolases"/>
    <property type="match status" value="2"/>
</dbReference>
<comment type="similarity">
    <text evidence="5">Belongs to the NIP7 family.</text>
</comment>
<dbReference type="PROSITE" id="PS00211">
    <property type="entry name" value="ABC_TRANSPORTER_1"/>
    <property type="match status" value="2"/>
</dbReference>
<dbReference type="Pfam" id="PF17833">
    <property type="entry name" value="pre-PUA_NIP7"/>
    <property type="match status" value="1"/>
</dbReference>
<evidence type="ECO:0000256" key="7">
    <source>
        <dbReference type="ARBA" id="ARBA00018162"/>
    </source>
</evidence>
<name>U4USH3_DENPD</name>
<dbReference type="FunFam" id="1.20.1560.10:FF:000009">
    <property type="entry name" value="ABC transporter B family member 1"/>
    <property type="match status" value="1"/>
</dbReference>
<evidence type="ECO:0000256" key="19">
    <source>
        <dbReference type="ARBA" id="ARBA00023242"/>
    </source>
</evidence>
<dbReference type="InterPro" id="IPR003593">
    <property type="entry name" value="AAA+_ATPase"/>
</dbReference>
<dbReference type="PANTHER" id="PTHR43394:SF11">
    <property type="entry name" value="ATP-BINDING CASSETTE TRANSPORTER"/>
    <property type="match status" value="1"/>
</dbReference>
<dbReference type="InterPro" id="IPR039421">
    <property type="entry name" value="Type_1_exporter"/>
</dbReference>
<dbReference type="EC" id="7.6.2.2" evidence="6"/>
<dbReference type="FunFam" id="3.40.50.300:FF:000205">
    <property type="entry name" value="ABC transporter B family member 4"/>
    <property type="match status" value="1"/>
</dbReference>
<dbReference type="InterPro" id="IPR036974">
    <property type="entry name" value="PUA_sf"/>
</dbReference>
<dbReference type="InterPro" id="IPR055359">
    <property type="entry name" value="Nip7_N_euk"/>
</dbReference>
<feature type="region of interest" description="Disordered" evidence="21">
    <location>
        <begin position="1"/>
        <end position="38"/>
    </location>
</feature>
<feature type="transmembrane region" description="Helical" evidence="22">
    <location>
        <begin position="712"/>
        <end position="739"/>
    </location>
</feature>
<dbReference type="Pfam" id="PF00005">
    <property type="entry name" value="ABC_tran"/>
    <property type="match status" value="2"/>
</dbReference>
<evidence type="ECO:0000256" key="17">
    <source>
        <dbReference type="ARBA" id="ARBA00023136"/>
    </source>
</evidence>
<feature type="transmembrane region" description="Helical" evidence="22">
    <location>
        <begin position="214"/>
        <end position="235"/>
    </location>
</feature>
<evidence type="ECO:0000259" key="24">
    <source>
        <dbReference type="PROSITE" id="PS50929"/>
    </source>
</evidence>
<keyword evidence="19" id="KW-0539">Nucleus</keyword>
<keyword evidence="18" id="KW-0325">Glycoprotein</keyword>
<dbReference type="GO" id="GO:0097254">
    <property type="term" value="P:renal tubular secretion"/>
    <property type="evidence" value="ECO:0007669"/>
    <property type="project" value="UniProtKB-ARBA"/>
</dbReference>
<feature type="domain" description="ABC transporter" evidence="23">
    <location>
        <begin position="378"/>
        <end position="632"/>
    </location>
</feature>
<keyword evidence="11" id="KW-0677">Repeat</keyword>
<evidence type="ECO:0000256" key="20">
    <source>
        <dbReference type="ARBA" id="ARBA00034018"/>
    </source>
</evidence>
<dbReference type="InterPro" id="IPR002478">
    <property type="entry name" value="PUA"/>
</dbReference>
<sequence length="1438" mass="159266">MTSRNIYNMTERHDGTATDKERASDVNVPPIDDPESTDASSFTGLYRFATRPQKCVIIIGAIIALICGALQPLNHLLFGDLTQIIIEYSEACLNPNSTNCSVAGDNLSAGIKHFGIWSSINGVAIMITGYLATEAFSYNAIKQVFRVRSLYLQKLLNKDISWFDVHNSGDFSSRMADDLSKFEDGIGEKVPLFLTLQGSFISAITLALVKGWELALICLISLPVSFIAVGLIAYLTTQFSKKELDAYAEAGSIAEEVITSIRTVIGYEKNLIFAKDNNIRRHFFEGIGYGMLWLCIFSSYGLAFWYGIKLMLDGNPVYTPGNIVMAGSMSFGSASPFIEAFATAKAAGRKIFHMIKTSPIINQSKNNGAKLAQVRGNIKLQNVKFQYPSRKDVPVNILTLRTSWWLDYELFQVLQGIDLEIQAGDTVALVGRSGCGKSTLLQLVQRFYDPLQGQVFIDEKDVKELDLSWYRQYIGVVSQEPVLFGTTIAENIKYGNRDATELDIVQAAKMANAHQFIKGLPGGYHTLVGERGAQLSGGQKQRIAIARALVRNPAILLLDEATSALDTNSEAKVQAALDRASEHRTTIIVAHRLSTIRGANKIVVISDGKVVEQGTHEDLMELKNEYYALVTTQVHSSEQFENIGEASEKKIFDSVEDDDEDFAPKRVNLVRMIKVAEINHEALKETDEESEVDNYVKTASLWSIVKLNSPEWLSLFLGCFGAAVMGTVLPIFAVLLGSILQVLQDSDKNYVRQETNKYILYFVLAGVLAMFATFLQLYMFGRAGENLTLRMRSRMFDALLKQEMGYFDRNENGVGSLCAKLSNEASQATGQRIGAIVNSLATLILSVFFAVYYEWRLGLVAMVFVPLIIAATFIQKKQMSQESDDYKESLEKSTKIAVEAVGSIRTVVSLGCEKTFFKLYISELMPHIKKCLRNTHARAFILGFSRAIMIFAFSACLVYGGYLIKHENVQYGVVFKVAQALIMGTVSIANSLAFTPNFEKGLVAARTVMNMINRIPKVSNSQNALIKNTADGNVNYSQIHFSYPTRDSIEVLKGLDLSVLQGKTVALVGPSGCGKSTIIHLLERFYDPASGTVSLDEDDIKSITLASLRSHLGIVSQEPNLFSRSIAENIAYGDNSRHSTDSEIIEAARKANIHNFITQLPEGYNTKLGEKGTQLSGGQKQRIAIARALIRHPKVLLLDEATSALDAESEKVVQDALDNAKQGRTCLTIAHRLTTIQDADLICVVNNGVIVEQGAHTDLIERNGLYYRLYARQHYFLIGPNIKQLIERPDGIYCFREQKNRVYYVSENILKFANTMPADNIISLGTCFGKFTKTGKFKLHITALNYIAPYAQCKIWLKSSAEQQFLYGNNVTKAGLGRISENCEKYQGALVYSMSDLPLGFGVAARSTAECKMVDPLTVVCFHQSDIGEYIRSEDDLL</sequence>
<evidence type="ECO:0000256" key="5">
    <source>
        <dbReference type="ARBA" id="ARBA00009895"/>
    </source>
</evidence>
<feature type="transmembrane region" description="Helical" evidence="22">
    <location>
        <begin position="857"/>
        <end position="874"/>
    </location>
</feature>
<evidence type="ECO:0000256" key="1">
    <source>
        <dbReference type="ARBA" id="ARBA00004087"/>
    </source>
</evidence>
<dbReference type="SUPFAM" id="SSF88802">
    <property type="entry name" value="Pre-PUA domain"/>
    <property type="match status" value="1"/>
</dbReference>
<dbReference type="CDD" id="cd21151">
    <property type="entry name" value="PUA_Nip7-like"/>
    <property type="match status" value="1"/>
</dbReference>
<dbReference type="GO" id="GO:0090374">
    <property type="term" value="P:oligopeptide export from mitochondrion"/>
    <property type="evidence" value="ECO:0007669"/>
    <property type="project" value="TreeGrafter"/>
</dbReference>
<evidence type="ECO:0000256" key="4">
    <source>
        <dbReference type="ARBA" id="ARBA00007577"/>
    </source>
</evidence>
<evidence type="ECO:0000313" key="26">
    <source>
        <dbReference type="Proteomes" id="UP000030742"/>
    </source>
</evidence>
<protein>
    <recommendedName>
        <fullName evidence="7">60S ribosome subunit biogenesis protein NIP7 homolog</fullName>
        <ecNumber evidence="6">7.6.2.2</ecNumber>
    </recommendedName>
</protein>
<dbReference type="InterPro" id="IPR005155">
    <property type="entry name" value="UPF0113_PUA"/>
</dbReference>
<dbReference type="SMART" id="SM00382">
    <property type="entry name" value="AAA"/>
    <property type="match status" value="2"/>
</dbReference>
<dbReference type="SMART" id="SM00359">
    <property type="entry name" value="PUA"/>
    <property type="match status" value="1"/>
</dbReference>
<dbReference type="GO" id="GO:0042254">
    <property type="term" value="P:ribosome biogenesis"/>
    <property type="evidence" value="ECO:0007669"/>
    <property type="project" value="UniProtKB-KW"/>
</dbReference>
<dbReference type="InterPro" id="IPR015947">
    <property type="entry name" value="PUA-like_sf"/>
</dbReference>
<gene>
    <name evidence="25" type="ORF">D910_10427</name>
</gene>
<evidence type="ECO:0000313" key="25">
    <source>
        <dbReference type="EMBL" id="ERL93126.1"/>
    </source>
</evidence>
<dbReference type="PROSITE" id="PS50893">
    <property type="entry name" value="ABC_TRANSPORTER_2"/>
    <property type="match status" value="2"/>
</dbReference>
<dbReference type="GO" id="GO:0015421">
    <property type="term" value="F:ABC-type oligopeptide transporter activity"/>
    <property type="evidence" value="ECO:0007669"/>
    <property type="project" value="TreeGrafter"/>
</dbReference>
<dbReference type="Proteomes" id="UP000030742">
    <property type="component" value="Unassembled WGS sequence"/>
</dbReference>
<keyword evidence="15" id="KW-1278">Translocase</keyword>
<feature type="transmembrane region" description="Helical" evidence="22">
    <location>
        <begin position="55"/>
        <end position="73"/>
    </location>
</feature>
<dbReference type="SUPFAM" id="SSF52540">
    <property type="entry name" value="P-loop containing nucleoside triphosphate hydrolases"/>
    <property type="match status" value="2"/>
</dbReference>
<evidence type="ECO:0000256" key="16">
    <source>
        <dbReference type="ARBA" id="ARBA00022989"/>
    </source>
</evidence>
<proteinExistence type="inferred from homology"/>
<feature type="compositionally biased region" description="Basic and acidic residues" evidence="21">
    <location>
        <begin position="10"/>
        <end position="24"/>
    </location>
</feature>
<dbReference type="FunFam" id="2.30.130.10:FF:000002">
    <property type="entry name" value="60S ribosome subunit biogenesis protein NIP7 homolog"/>
    <property type="match status" value="1"/>
</dbReference>
<keyword evidence="17 22" id="KW-0472">Membrane</keyword>
<evidence type="ECO:0000256" key="22">
    <source>
        <dbReference type="SAM" id="Phobius"/>
    </source>
</evidence>
<dbReference type="Gene3D" id="1.20.1560.10">
    <property type="entry name" value="ABC transporter type 1, transmembrane domain"/>
    <property type="match status" value="1"/>
</dbReference>
<feature type="transmembrane region" description="Helical" evidence="22">
    <location>
        <begin position="833"/>
        <end position="851"/>
    </location>
</feature>
<dbReference type="InterPro" id="IPR036640">
    <property type="entry name" value="ABC1_TM_sf"/>
</dbReference>
<dbReference type="CDD" id="cd18578">
    <property type="entry name" value="ABC_6TM_Pgp_ABCB1_D2_like"/>
    <property type="match status" value="1"/>
</dbReference>
<feature type="transmembrane region" description="Helical" evidence="22">
    <location>
        <begin position="939"/>
        <end position="962"/>
    </location>
</feature>
<keyword evidence="8" id="KW-0813">Transport</keyword>
<accession>U4USH3</accession>
<dbReference type="CDD" id="cd21146">
    <property type="entry name" value="Nip7_N_euk"/>
    <property type="match status" value="1"/>
</dbReference>
<comment type="subcellular location">
    <subcellularLocation>
        <location evidence="2">Membrane</location>
        <topology evidence="2">Multi-pass membrane protein</topology>
    </subcellularLocation>
    <subcellularLocation>
        <location evidence="3">Nucleus</location>
        <location evidence="3">Nucleolus</location>
    </subcellularLocation>
</comment>
<evidence type="ECO:0000256" key="11">
    <source>
        <dbReference type="ARBA" id="ARBA00022737"/>
    </source>
</evidence>
<dbReference type="PROSITE" id="PS50890">
    <property type="entry name" value="PUA"/>
    <property type="match status" value="1"/>
</dbReference>
<feature type="transmembrane region" description="Helical" evidence="22">
    <location>
        <begin position="759"/>
        <end position="781"/>
    </location>
</feature>
<feature type="transmembrane region" description="Helical" evidence="22">
    <location>
        <begin position="190"/>
        <end position="208"/>
    </location>
</feature>
<keyword evidence="9" id="KW-0690">Ribosome biogenesis</keyword>
<evidence type="ECO:0000256" key="10">
    <source>
        <dbReference type="ARBA" id="ARBA00022692"/>
    </source>
</evidence>
<dbReference type="Pfam" id="PF03657">
    <property type="entry name" value="UPF0113"/>
    <property type="match status" value="1"/>
</dbReference>
<keyword evidence="16 22" id="KW-1133">Transmembrane helix</keyword>
<dbReference type="CDD" id="cd03249">
    <property type="entry name" value="ABC_MTABC3_MDL1_MDL2"/>
    <property type="match status" value="2"/>
</dbReference>
<evidence type="ECO:0000256" key="3">
    <source>
        <dbReference type="ARBA" id="ARBA00004604"/>
    </source>
</evidence>
<evidence type="ECO:0000256" key="14">
    <source>
        <dbReference type="ARBA" id="ARBA00022884"/>
    </source>
</evidence>
<dbReference type="Gene3D" id="3.10.450.220">
    <property type="match status" value="1"/>
</dbReference>
<dbReference type="InterPro" id="IPR027417">
    <property type="entry name" value="P-loop_NTPase"/>
</dbReference>
<keyword evidence="14" id="KW-0694">RNA-binding</keyword>
<keyword evidence="10 22" id="KW-0812">Transmembrane</keyword>
<dbReference type="FunFam" id="3.10.450.220:FF:000001">
    <property type="entry name" value="60S ribosome subunit biogenesis protein NIP7 homolog"/>
    <property type="match status" value="1"/>
</dbReference>
<evidence type="ECO:0000256" key="18">
    <source>
        <dbReference type="ARBA" id="ARBA00023180"/>
    </source>
</evidence>
<dbReference type="GO" id="GO:0005730">
    <property type="term" value="C:nucleolus"/>
    <property type="evidence" value="ECO:0007669"/>
    <property type="project" value="UniProtKB-SubCell"/>
</dbReference>
<dbReference type="GO" id="GO:0017085">
    <property type="term" value="P:response to insecticide"/>
    <property type="evidence" value="ECO:0007669"/>
    <property type="project" value="UniProtKB-ARBA"/>
</dbReference>
<feature type="transmembrane region" description="Helical" evidence="22">
    <location>
        <begin position="114"/>
        <end position="133"/>
    </location>
</feature>
<dbReference type="InterPro" id="IPR040598">
    <property type="entry name" value="NIP7_N"/>
</dbReference>
<evidence type="ECO:0000259" key="23">
    <source>
        <dbReference type="PROSITE" id="PS50893"/>
    </source>
</evidence>
<evidence type="ECO:0000256" key="6">
    <source>
        <dbReference type="ARBA" id="ARBA00012191"/>
    </source>
</evidence>
<dbReference type="GO" id="GO:0005524">
    <property type="term" value="F:ATP binding"/>
    <property type="evidence" value="ECO:0007669"/>
    <property type="project" value="UniProtKB-KW"/>
</dbReference>
<dbReference type="PROSITE" id="PS50929">
    <property type="entry name" value="ABC_TM1F"/>
    <property type="match status" value="2"/>
</dbReference>
<feature type="domain" description="ABC transporter" evidence="23">
    <location>
        <begin position="1034"/>
        <end position="1272"/>
    </location>
</feature>
<dbReference type="CDD" id="cd18577">
    <property type="entry name" value="ABC_6TM_Pgp_ABCB1_D1_like"/>
    <property type="match status" value="1"/>
</dbReference>
<dbReference type="FunFam" id="3.40.50.300:FF:000479">
    <property type="entry name" value="Multidrug resistance protein 1A"/>
    <property type="match status" value="1"/>
</dbReference>
<comment type="function">
    <text evidence="1">Required for proper 34S pre-rRNA processing and 60S ribosome subunit assembly.</text>
</comment>
<dbReference type="EMBL" id="KB632345">
    <property type="protein sequence ID" value="ERL93126.1"/>
    <property type="molecule type" value="Genomic_DNA"/>
</dbReference>
<evidence type="ECO:0000256" key="2">
    <source>
        <dbReference type="ARBA" id="ARBA00004141"/>
    </source>
</evidence>
<evidence type="ECO:0000256" key="9">
    <source>
        <dbReference type="ARBA" id="ARBA00022517"/>
    </source>
</evidence>
<evidence type="ECO:0000256" key="8">
    <source>
        <dbReference type="ARBA" id="ARBA00022448"/>
    </source>
</evidence>
<keyword evidence="13" id="KW-0067">ATP-binding</keyword>
<dbReference type="GO" id="GO:0008559">
    <property type="term" value="F:ABC-type xenobiotic transporter activity"/>
    <property type="evidence" value="ECO:0007669"/>
    <property type="project" value="UniProtKB-EC"/>
</dbReference>
<evidence type="ECO:0000256" key="12">
    <source>
        <dbReference type="ARBA" id="ARBA00022741"/>
    </source>
</evidence>
<evidence type="ECO:0000256" key="13">
    <source>
        <dbReference type="ARBA" id="ARBA00022840"/>
    </source>
</evidence>
<dbReference type="PANTHER" id="PTHR43394">
    <property type="entry name" value="ATP-DEPENDENT PERMEASE MDL1, MITOCHONDRIAL"/>
    <property type="match status" value="1"/>
</dbReference>